<evidence type="ECO:0000313" key="1">
    <source>
        <dbReference type="EMBL" id="NDL38206.1"/>
    </source>
</evidence>
<protein>
    <submittedName>
        <fullName evidence="1">Uncharacterized protein</fullName>
    </submittedName>
</protein>
<dbReference type="RefSeq" id="WP_082302904.1">
    <property type="nucleotide sequence ID" value="NZ_CAWMTZ010000211.1"/>
</dbReference>
<reference evidence="1 2" key="1">
    <citation type="submission" date="2019-12" db="EMBL/GenBank/DDBJ databases">
        <title>Engineering Photorhabdus to improve their lethality against agricultural pests.</title>
        <authorList>
            <person name="Machado R.A.R."/>
        </authorList>
    </citation>
    <scope>NUCLEOTIDE SEQUENCE [LARGE SCALE GENOMIC DNA]</scope>
    <source>
        <strain evidence="1 2">EN01</strain>
    </source>
</reference>
<dbReference type="Proteomes" id="UP000479300">
    <property type="component" value="Unassembled WGS sequence"/>
</dbReference>
<organism evidence="1 2">
    <name type="scientific">Photorhabdus laumondii subsp. laumondii</name>
    <name type="common">Photorhabdus luminescens subsp. laumondii</name>
    <dbReference type="NCBI Taxonomy" id="141679"/>
    <lineage>
        <taxon>Bacteria</taxon>
        <taxon>Pseudomonadati</taxon>
        <taxon>Pseudomonadota</taxon>
        <taxon>Gammaproteobacteria</taxon>
        <taxon>Enterobacterales</taxon>
        <taxon>Morganellaceae</taxon>
        <taxon>Photorhabdus</taxon>
    </lineage>
</organism>
<comment type="caution">
    <text evidence="1">The sequence shown here is derived from an EMBL/GenBank/DDBJ whole genome shotgun (WGS) entry which is preliminary data.</text>
</comment>
<dbReference type="InterPro" id="IPR028897">
    <property type="entry name" value="Tox-HDC_dom"/>
</dbReference>
<gene>
    <name evidence="1" type="ORF">GPY51_05285</name>
</gene>
<dbReference type="GeneID" id="99863928"/>
<dbReference type="AlphaFoldDB" id="A0A6L9JKJ6"/>
<dbReference type="EMBL" id="WSFA01000009">
    <property type="protein sequence ID" value="NDL38206.1"/>
    <property type="molecule type" value="Genomic_DNA"/>
</dbReference>
<accession>A0A6L9JKJ6</accession>
<dbReference type="Pfam" id="PF15656">
    <property type="entry name" value="Tox-HDC"/>
    <property type="match status" value="1"/>
</dbReference>
<proteinExistence type="predicted"/>
<evidence type="ECO:0000313" key="2">
    <source>
        <dbReference type="Proteomes" id="UP000479300"/>
    </source>
</evidence>
<sequence>MIFTRDRNPTLSAHIKGGKKNNLREKLFFNEDKDDRKGSYYKSKPIHIKDVRKMTYQEMEEIINSPDYHVILGYFFSRNDQALRFYTNTNPVTSYVDN</sequence>
<name>A0A6L9JKJ6_PHOLM</name>